<name>A0A3G6YLJ3_ACIPI</name>
<protein>
    <submittedName>
        <fullName evidence="5">Outer membrane porin, OprD family</fullName>
    </submittedName>
</protein>
<dbReference type="GO" id="GO:0016020">
    <property type="term" value="C:membrane"/>
    <property type="evidence" value="ECO:0007669"/>
    <property type="project" value="InterPro"/>
</dbReference>
<organism evidence="5 6">
    <name type="scientific">Acinetobacter pittii</name>
    <name type="common">Acinetobacter genomosp. 3</name>
    <dbReference type="NCBI Taxonomy" id="48296"/>
    <lineage>
        <taxon>Bacteria</taxon>
        <taxon>Pseudomonadati</taxon>
        <taxon>Pseudomonadota</taxon>
        <taxon>Gammaproteobacteria</taxon>
        <taxon>Moraxellales</taxon>
        <taxon>Moraxellaceae</taxon>
        <taxon>Acinetobacter</taxon>
        <taxon>Acinetobacter calcoaceticus/baumannii complex</taxon>
    </lineage>
</organism>
<dbReference type="Pfam" id="PF03573">
    <property type="entry name" value="OprD"/>
    <property type="match status" value="1"/>
</dbReference>
<dbReference type="InterPro" id="IPR023614">
    <property type="entry name" value="Porin_dom_sf"/>
</dbReference>
<evidence type="ECO:0000256" key="2">
    <source>
        <dbReference type="ARBA" id="ARBA00022448"/>
    </source>
</evidence>
<keyword evidence="3 4" id="KW-0732">Signal</keyword>
<dbReference type="AlphaFoldDB" id="A0A3G6YLJ3"/>
<keyword evidence="2" id="KW-0813">Transport</keyword>
<dbReference type="Proteomes" id="UP000254410">
    <property type="component" value="Chromosome"/>
</dbReference>
<evidence type="ECO:0000256" key="4">
    <source>
        <dbReference type="SAM" id="SignalP"/>
    </source>
</evidence>
<reference evidence="5 6" key="1">
    <citation type="submission" date="2018-11" db="EMBL/GenBank/DDBJ databases">
        <authorList>
            <person name="Kuo S.-C."/>
            <person name="Chen F.-J."/>
            <person name="Liao Y.-C."/>
        </authorList>
    </citation>
    <scope>NUCLEOTIDE SEQUENCE [LARGE SCALE GENOMIC DNA]</scope>
    <source>
        <strain evidence="5 6">2014S06-099</strain>
    </source>
</reference>
<gene>
    <name evidence="5" type="ORF">DKE52_013740</name>
</gene>
<evidence type="ECO:0000313" key="5">
    <source>
        <dbReference type="EMBL" id="AZC00838.1"/>
    </source>
</evidence>
<comment type="similarity">
    <text evidence="1">Belongs to the outer membrane porin (Opr) (TC 1.B.25) family.</text>
</comment>
<sequence length="396" mass="45401">MELLHRFKPHTLAVATLLLMCSNSWAANPNQQTEDEWKFTLKNAYINRDFDNDALKDTGSWSQAASLFYKSKMHETPLVIADKPITIGADASVQYAVRLSSDKHVADTVLPFNKETQSQASDFLKYGATLKLGYDKTLLSIGELWLDLPVTAVDASRQLLASYWGTNLKSQLSDQLYAEIGRVEKVSPRNEEDFKKFSFTANGMTKESDGLNYIDLRYQFTPSLKGEYYFGNLEDLYNKHYVGLEHNWKQPNFALTSKFKYFNAKDDGNTFDIDAQNIGVLETLKVKKSYLWFGGTNRLWVSQLIHYQMAFYQRPISLTGMQRVSFKEDEKSYHVMYGYDFKDYVPGLNAMVKYVYGHDFKAANGEKNHETESNVIFKLCVSTTILKRGCPAIYSY</sequence>
<accession>A0A3G6YLJ3</accession>
<dbReference type="PANTHER" id="PTHR34596">
    <property type="entry name" value="CHITOPORIN"/>
    <property type="match status" value="1"/>
</dbReference>
<proteinExistence type="inferred from homology"/>
<reference evidence="5 6" key="2">
    <citation type="submission" date="2018-12" db="EMBL/GenBank/DDBJ databases">
        <title>Molecular Epidemiology of Emerging Carbapenem-Resistance in Acinetobacter nosocomialis and Acinetobacter pittii in Taiwan, 2010-2014.</title>
        <authorList>
            <person name="Huang W.-C."/>
            <person name="Wang H.-Y."/>
            <person name="Lai J.-F."/>
            <person name="Lauderdale T.-L."/>
            <person name="Sytwu H.-K."/>
        </authorList>
    </citation>
    <scope>NUCLEOTIDE SEQUENCE [LARGE SCALE GENOMIC DNA]</scope>
    <source>
        <strain evidence="5 6">2014S06-099</strain>
    </source>
</reference>
<evidence type="ECO:0000313" key="6">
    <source>
        <dbReference type="Proteomes" id="UP000254410"/>
    </source>
</evidence>
<dbReference type="GO" id="GO:0015288">
    <property type="term" value="F:porin activity"/>
    <property type="evidence" value="ECO:0007669"/>
    <property type="project" value="TreeGrafter"/>
</dbReference>
<feature type="signal peptide" evidence="4">
    <location>
        <begin position="1"/>
        <end position="26"/>
    </location>
</feature>
<dbReference type="InterPro" id="IPR005318">
    <property type="entry name" value="OM_porin_bac"/>
</dbReference>
<dbReference type="Gene3D" id="2.40.160.10">
    <property type="entry name" value="Porin"/>
    <property type="match status" value="1"/>
</dbReference>
<dbReference type="EMBL" id="CP033540">
    <property type="protein sequence ID" value="AZC00838.1"/>
    <property type="molecule type" value="Genomic_DNA"/>
</dbReference>
<evidence type="ECO:0000256" key="3">
    <source>
        <dbReference type="ARBA" id="ARBA00022729"/>
    </source>
</evidence>
<evidence type="ECO:0000256" key="1">
    <source>
        <dbReference type="ARBA" id="ARBA00009075"/>
    </source>
</evidence>
<feature type="chain" id="PRO_5018602585" evidence="4">
    <location>
        <begin position="27"/>
        <end position="396"/>
    </location>
</feature>
<dbReference type="PANTHER" id="PTHR34596:SF2">
    <property type="entry name" value="CHITOPORIN"/>
    <property type="match status" value="1"/>
</dbReference>